<dbReference type="InterPro" id="IPR007300">
    <property type="entry name" value="CidB/LrgB"/>
</dbReference>
<keyword evidence="4 5" id="KW-0472">Membrane</keyword>
<reference evidence="6 7" key="1">
    <citation type="submission" date="2018-09" db="EMBL/GenBank/DDBJ databases">
        <title>Genome comparison of Alicycliphilus sp. BQ1, a polyurethanolytic bacterium, with its closest phylogenetic relatives Alicycliphilus denitrificans BC and K601, unable to attack polyurethane.</title>
        <authorList>
            <person name="Loza-Tavera H."/>
            <person name="Lozano L."/>
            <person name="Cevallos M."/>
            <person name="Maya-Lucas O."/>
            <person name="Garcia-Mena J."/>
            <person name="Hernandez J."/>
        </authorList>
    </citation>
    <scope>NUCLEOTIDE SEQUENCE [LARGE SCALE GENOMIC DNA]</scope>
    <source>
        <strain evidence="6 7">BQ1</strain>
    </source>
</reference>
<proteinExistence type="predicted"/>
<dbReference type="Pfam" id="PF04172">
    <property type="entry name" value="LrgB"/>
    <property type="match status" value="1"/>
</dbReference>
<comment type="caution">
    <text evidence="6">The sequence shown here is derived from an EMBL/GenBank/DDBJ whole genome shotgun (WGS) entry which is preliminary data.</text>
</comment>
<evidence type="ECO:0000256" key="4">
    <source>
        <dbReference type="ARBA" id="ARBA00023136"/>
    </source>
</evidence>
<feature type="transmembrane region" description="Helical" evidence="5">
    <location>
        <begin position="103"/>
        <end position="125"/>
    </location>
</feature>
<dbReference type="PANTHER" id="PTHR30249">
    <property type="entry name" value="PUTATIVE SEROTONIN TRANSPORTER"/>
    <property type="match status" value="1"/>
</dbReference>
<keyword evidence="3 5" id="KW-1133">Transmembrane helix</keyword>
<organism evidence="6 7">
    <name type="scientific">Alicycliphilus denitrificans</name>
    <dbReference type="NCBI Taxonomy" id="179636"/>
    <lineage>
        <taxon>Bacteria</taxon>
        <taxon>Pseudomonadati</taxon>
        <taxon>Pseudomonadota</taxon>
        <taxon>Betaproteobacteria</taxon>
        <taxon>Burkholderiales</taxon>
        <taxon>Comamonadaceae</taxon>
        <taxon>Alicycliphilus</taxon>
    </lineage>
</organism>
<feature type="transmembrane region" description="Helical" evidence="5">
    <location>
        <begin position="73"/>
        <end position="91"/>
    </location>
</feature>
<dbReference type="GO" id="GO:0016020">
    <property type="term" value="C:membrane"/>
    <property type="evidence" value="ECO:0007669"/>
    <property type="project" value="UniProtKB-SubCell"/>
</dbReference>
<dbReference type="EMBL" id="NKDB02000005">
    <property type="protein sequence ID" value="RKJ94572.1"/>
    <property type="molecule type" value="Genomic_DNA"/>
</dbReference>
<sequence length="241" mass="24952">MMDALRTLAPWLAASPLPWLVLTLVAYALALALYRRSGAHPLLIPVLTAVAAIVALLMLSGTPYATYRRGVELLNFMIGPATVALAVPLFAQRGRIRQLWRPIGVALLVGCVVAIVSALLLAWALGGTRETLLSLAPKSASMPFALPVAERTGGLPSLTAVAVAITGIAGAVMAGPLLRLLRVRDPAVRGFAIGLTAHAIGTARELQVHPTAGAFAALAMGLNGVATAVLVPVCVALLDWL</sequence>
<keyword evidence="2 5" id="KW-0812">Transmembrane</keyword>
<evidence type="ECO:0000313" key="7">
    <source>
        <dbReference type="Proteomes" id="UP000216225"/>
    </source>
</evidence>
<evidence type="ECO:0000256" key="3">
    <source>
        <dbReference type="ARBA" id="ARBA00022989"/>
    </source>
</evidence>
<accession>A0A420K829</accession>
<comment type="subcellular location">
    <subcellularLocation>
        <location evidence="1">Membrane</location>
        <topology evidence="1">Multi-pass membrane protein</topology>
    </subcellularLocation>
</comment>
<evidence type="ECO:0000256" key="1">
    <source>
        <dbReference type="ARBA" id="ARBA00004141"/>
    </source>
</evidence>
<name>A0A420K829_9BURK</name>
<dbReference type="Proteomes" id="UP000216225">
    <property type="component" value="Unassembled WGS sequence"/>
</dbReference>
<protein>
    <submittedName>
        <fullName evidence="6">LrgB family protein</fullName>
    </submittedName>
</protein>
<evidence type="ECO:0000313" key="6">
    <source>
        <dbReference type="EMBL" id="RKJ94572.1"/>
    </source>
</evidence>
<dbReference type="PANTHER" id="PTHR30249:SF0">
    <property type="entry name" value="PLASTIDAL GLYCOLATE_GLYCERATE TRANSLOCATOR 1, CHLOROPLASTIC"/>
    <property type="match status" value="1"/>
</dbReference>
<feature type="transmembrane region" description="Helical" evidence="5">
    <location>
        <begin position="41"/>
        <end position="61"/>
    </location>
</feature>
<feature type="transmembrane region" description="Helical" evidence="5">
    <location>
        <begin position="214"/>
        <end position="238"/>
    </location>
</feature>
<feature type="transmembrane region" description="Helical" evidence="5">
    <location>
        <begin position="158"/>
        <end position="181"/>
    </location>
</feature>
<dbReference type="AlphaFoldDB" id="A0A420K829"/>
<gene>
    <name evidence="6" type="ORF">CE154_019860</name>
</gene>
<feature type="transmembrane region" description="Helical" evidence="5">
    <location>
        <begin position="12"/>
        <end position="34"/>
    </location>
</feature>
<evidence type="ECO:0000256" key="5">
    <source>
        <dbReference type="SAM" id="Phobius"/>
    </source>
</evidence>
<evidence type="ECO:0000256" key="2">
    <source>
        <dbReference type="ARBA" id="ARBA00022692"/>
    </source>
</evidence>